<dbReference type="PANTHER" id="PTHR45629:SF7">
    <property type="entry name" value="DNA EXCISION REPAIR PROTEIN ERCC-6-RELATED"/>
    <property type="match status" value="1"/>
</dbReference>
<dbReference type="InterPro" id="IPR050496">
    <property type="entry name" value="SNF2_RAD54_helicase_repair"/>
</dbReference>
<dbReference type="Proteomes" id="UP000559068">
    <property type="component" value="Unassembled WGS sequence"/>
</dbReference>
<evidence type="ECO:0000313" key="5">
    <source>
        <dbReference type="Proteomes" id="UP000559068"/>
    </source>
</evidence>
<dbReference type="Gene3D" id="3.40.50.300">
    <property type="entry name" value="P-loop containing nucleotide triphosphate hydrolases"/>
    <property type="match status" value="1"/>
</dbReference>
<keyword evidence="2" id="KW-0347">Helicase</keyword>
<keyword evidence="2" id="KW-0547">Nucleotide-binding</keyword>
<dbReference type="PANTHER" id="PTHR45629">
    <property type="entry name" value="SNF2/RAD54 FAMILY MEMBER"/>
    <property type="match status" value="1"/>
</dbReference>
<feature type="domain" description="Helicase C-terminal" evidence="3">
    <location>
        <begin position="1"/>
        <end position="125"/>
    </location>
</feature>
<feature type="non-terminal residue" evidence="4">
    <location>
        <position position="157"/>
    </location>
</feature>
<organism evidence="4 5">
    <name type="scientific">Aegotheles bennettii</name>
    <dbReference type="NCBI Taxonomy" id="48278"/>
    <lineage>
        <taxon>Eukaryota</taxon>
        <taxon>Metazoa</taxon>
        <taxon>Chordata</taxon>
        <taxon>Craniata</taxon>
        <taxon>Vertebrata</taxon>
        <taxon>Euteleostomi</taxon>
        <taxon>Archelosauria</taxon>
        <taxon>Archosauria</taxon>
        <taxon>Dinosauria</taxon>
        <taxon>Saurischia</taxon>
        <taxon>Theropoda</taxon>
        <taxon>Coelurosauria</taxon>
        <taxon>Aves</taxon>
        <taxon>Neognathae</taxon>
        <taxon>Neoaves</taxon>
        <taxon>Strisores</taxon>
        <taxon>Caprimulgiformes</taxon>
        <taxon>Aegothelidae</taxon>
        <taxon>Aegotheles</taxon>
    </lineage>
</organism>
<dbReference type="InterPro" id="IPR001650">
    <property type="entry name" value="Helicase_C-like"/>
</dbReference>
<evidence type="ECO:0000256" key="1">
    <source>
        <dbReference type="ARBA" id="ARBA00022801"/>
    </source>
</evidence>
<dbReference type="OrthoDB" id="448448at2759"/>
<dbReference type="Pfam" id="PF00271">
    <property type="entry name" value="Helicase_C"/>
    <property type="match status" value="1"/>
</dbReference>
<evidence type="ECO:0000313" key="4">
    <source>
        <dbReference type="EMBL" id="NWX11700.1"/>
    </source>
</evidence>
<name>A0A7K6TPD4_9AVES</name>
<dbReference type="GO" id="GO:0016787">
    <property type="term" value="F:hydrolase activity"/>
    <property type="evidence" value="ECO:0007669"/>
    <property type="project" value="UniProtKB-KW"/>
</dbReference>
<evidence type="ECO:0000259" key="3">
    <source>
        <dbReference type="PROSITE" id="PS51194"/>
    </source>
</evidence>
<keyword evidence="1" id="KW-0378">Hydrolase</keyword>
<dbReference type="AlphaFoldDB" id="A0A7K6TPD4"/>
<dbReference type="SUPFAM" id="SSF52540">
    <property type="entry name" value="P-loop containing nucleoside triphosphate hydrolases"/>
    <property type="match status" value="1"/>
</dbReference>
<evidence type="ECO:0000256" key="2">
    <source>
        <dbReference type="ARBA" id="ARBA00022806"/>
    </source>
</evidence>
<feature type="non-terminal residue" evidence="4">
    <location>
        <position position="1"/>
    </location>
</feature>
<reference evidence="4 5" key="1">
    <citation type="submission" date="2019-09" db="EMBL/GenBank/DDBJ databases">
        <title>Bird 10,000 Genomes (B10K) Project - Family phase.</title>
        <authorList>
            <person name="Zhang G."/>
        </authorList>
    </citation>
    <scope>NUCLEOTIDE SEQUENCE [LARGE SCALE GENOMIC DNA]</scope>
    <source>
        <strain evidence="4">B10K-DU-029-76</strain>
        <tissue evidence="4">Heart</tissue>
    </source>
</reference>
<accession>A0A7K6TPD4</accession>
<protein>
    <submittedName>
        <fullName evidence="4">ER6L2 protein</fullName>
    </submittedName>
</protein>
<gene>
    <name evidence="4" type="primary">Ercc6l2_0</name>
    <name evidence="4" type="ORF">AEGBEN_R15198</name>
</gene>
<keyword evidence="5" id="KW-1185">Reference proteome</keyword>
<dbReference type="CDD" id="cd18793">
    <property type="entry name" value="SF2_C_SNF"/>
    <property type="match status" value="1"/>
</dbReference>
<dbReference type="GO" id="GO:0004386">
    <property type="term" value="F:helicase activity"/>
    <property type="evidence" value="ECO:0007669"/>
    <property type="project" value="UniProtKB-KW"/>
</dbReference>
<keyword evidence="2" id="KW-0067">ATP-binding</keyword>
<dbReference type="PROSITE" id="PS51194">
    <property type="entry name" value="HELICASE_CTER"/>
    <property type="match status" value="1"/>
</dbReference>
<dbReference type="EMBL" id="VZRW01000325">
    <property type="protein sequence ID" value="NWX11700.1"/>
    <property type="molecule type" value="Genomic_DNA"/>
</dbReference>
<proteinExistence type="predicted"/>
<comment type="caution">
    <text evidence="4">The sequence shown here is derived from an EMBL/GenBank/DDBJ whole genome shotgun (WGS) entry which is preliminary data.</text>
</comment>
<dbReference type="InterPro" id="IPR027417">
    <property type="entry name" value="P-loop_NTPase"/>
</dbReference>
<dbReference type="InterPro" id="IPR049730">
    <property type="entry name" value="SNF2/RAD54-like_C"/>
</dbReference>
<sequence length="157" mass="17816">MASGLDYRRLDGNTKSEDRMRIVREFNGIQEINICLVSTMAGGLGLNFVGANVVILFDPTWNPANDLQAIDRAYRIGQHKDVKVFRLISLGTVEEMMYLRQVYKQQLHCAVVGSENARRYFEAVQGSKEHQGELFGIHNLFKLRTHGSCLTKDILEV</sequence>
<dbReference type="SMART" id="SM00490">
    <property type="entry name" value="HELICc"/>
    <property type="match status" value="1"/>
</dbReference>